<dbReference type="Pfam" id="PF00400">
    <property type="entry name" value="WD40"/>
    <property type="match status" value="1"/>
</dbReference>
<dbReference type="PROSITE" id="PS50082">
    <property type="entry name" value="WD_REPEATS_2"/>
    <property type="match status" value="1"/>
</dbReference>
<feature type="repeat" description="WD" evidence="1">
    <location>
        <begin position="33"/>
        <end position="64"/>
    </location>
</feature>
<protein>
    <recommendedName>
        <fullName evidence="4">WD40-repeat-containing domain</fullName>
    </recommendedName>
</protein>
<evidence type="ECO:0000313" key="2">
    <source>
        <dbReference type="EMBL" id="CAD8214398.1"/>
    </source>
</evidence>
<gene>
    <name evidence="2" type="ORF">POCTA_138.1.T1760020</name>
</gene>
<dbReference type="Proteomes" id="UP000683925">
    <property type="component" value="Unassembled WGS sequence"/>
</dbReference>
<dbReference type="GO" id="GO:0016226">
    <property type="term" value="P:iron-sulfur cluster assembly"/>
    <property type="evidence" value="ECO:0007669"/>
    <property type="project" value="TreeGrafter"/>
</dbReference>
<reference evidence="2" key="1">
    <citation type="submission" date="2021-01" db="EMBL/GenBank/DDBJ databases">
        <authorList>
            <consortium name="Genoscope - CEA"/>
            <person name="William W."/>
        </authorList>
    </citation>
    <scope>NUCLEOTIDE SEQUENCE</scope>
</reference>
<dbReference type="OrthoDB" id="308556at2759"/>
<dbReference type="EMBL" id="CAJJDP010000180">
    <property type="protein sequence ID" value="CAD8214398.1"/>
    <property type="molecule type" value="Genomic_DNA"/>
</dbReference>
<dbReference type="PROSITE" id="PS50294">
    <property type="entry name" value="WD_REPEATS_REGION"/>
    <property type="match status" value="1"/>
</dbReference>
<comment type="caution">
    <text evidence="2">The sequence shown here is derived from an EMBL/GenBank/DDBJ whole genome shotgun (WGS) entry which is preliminary data.</text>
</comment>
<accession>A0A8S1YLJ9</accession>
<evidence type="ECO:0008006" key="4">
    <source>
        <dbReference type="Google" id="ProtNLM"/>
    </source>
</evidence>
<dbReference type="InterPro" id="IPR001680">
    <property type="entry name" value="WD40_rpt"/>
</dbReference>
<organism evidence="2 3">
    <name type="scientific">Paramecium octaurelia</name>
    <dbReference type="NCBI Taxonomy" id="43137"/>
    <lineage>
        <taxon>Eukaryota</taxon>
        <taxon>Sar</taxon>
        <taxon>Alveolata</taxon>
        <taxon>Ciliophora</taxon>
        <taxon>Intramacronucleata</taxon>
        <taxon>Oligohymenophorea</taxon>
        <taxon>Peniculida</taxon>
        <taxon>Parameciidae</taxon>
        <taxon>Paramecium</taxon>
    </lineage>
</organism>
<keyword evidence="3" id="KW-1185">Reference proteome</keyword>
<dbReference type="AlphaFoldDB" id="A0A8S1YLJ9"/>
<name>A0A8S1YLJ9_PAROT</name>
<dbReference type="SMART" id="SM00320">
    <property type="entry name" value="WD40"/>
    <property type="match status" value="2"/>
</dbReference>
<keyword evidence="1" id="KW-0853">WD repeat</keyword>
<dbReference type="GO" id="GO:0097361">
    <property type="term" value="C:cytosolic [4Fe-4S] assembly targeting complex"/>
    <property type="evidence" value="ECO:0007669"/>
    <property type="project" value="TreeGrafter"/>
</dbReference>
<dbReference type="PANTHER" id="PTHR19920">
    <property type="entry name" value="WD40 PROTEIN CIAO1"/>
    <property type="match status" value="1"/>
</dbReference>
<evidence type="ECO:0000313" key="3">
    <source>
        <dbReference type="Proteomes" id="UP000683925"/>
    </source>
</evidence>
<dbReference type="PANTHER" id="PTHR19920:SF0">
    <property type="entry name" value="CYTOSOLIC IRON-SULFUR PROTEIN ASSEMBLY PROTEIN CIAO1-RELATED"/>
    <property type="match status" value="1"/>
</dbReference>
<sequence>MKKSIQFISGSADKQIIIWCMDQQSQWICQYQLNQHQSWINCLLLNNNEDLILSGSNDNTIKFWTKKNEWTCSQTISDSTNYVVGLSLNEKQNRVISCGYEMLFLLIIEQQQQNQKWNVIQNITVNQYGIEYVSSMIILKEQMYVYEMNSNHNQYSKTKQIAVKSNYNGCAFNYPQQYIKSKCLLVNKNGQNASLIRKEQNGEFITQQSIQFGSADIYGQVSENGEY</sequence>
<evidence type="ECO:0000256" key="1">
    <source>
        <dbReference type="PROSITE-ProRule" id="PRU00221"/>
    </source>
</evidence>
<proteinExistence type="predicted"/>